<gene>
    <name evidence="1" type="ORF">HAL01_24760</name>
</gene>
<organism evidence="1 2">
    <name type="scientific">Halolactibacillus alkaliphilus</name>
    <dbReference type="NCBI Taxonomy" id="442899"/>
    <lineage>
        <taxon>Bacteria</taxon>
        <taxon>Bacillati</taxon>
        <taxon>Bacillota</taxon>
        <taxon>Bacilli</taxon>
        <taxon>Bacillales</taxon>
        <taxon>Bacillaceae</taxon>
        <taxon>Halolactibacillus</taxon>
    </lineage>
</organism>
<evidence type="ECO:0000313" key="2">
    <source>
        <dbReference type="Proteomes" id="UP000321400"/>
    </source>
</evidence>
<sequence length="63" mass="7327">MAEVNQKGERYVNVIRKTGIDAHIVKKYANHEDFDVENPQCRKAAVMDPVKLILDEWLKEDSK</sequence>
<dbReference type="STRING" id="442899.SAMN05720591_1505"/>
<dbReference type="OrthoDB" id="92877at2"/>
<reference evidence="1 2" key="1">
    <citation type="submission" date="2019-07" db="EMBL/GenBank/DDBJ databases">
        <title>Whole genome shotgun sequence of Halolactibacillus alkaliphilus NBRC 103919.</title>
        <authorList>
            <person name="Hosoyama A."/>
            <person name="Uohara A."/>
            <person name="Ohji S."/>
            <person name="Ichikawa N."/>
        </authorList>
    </citation>
    <scope>NUCLEOTIDE SEQUENCE [LARGE SCALE GENOMIC DNA]</scope>
    <source>
        <strain evidence="1 2">NBRC 103919</strain>
    </source>
</reference>
<dbReference type="AlphaFoldDB" id="A0A511X4Y4"/>
<accession>A0A511X4Y4</accession>
<evidence type="ECO:0000313" key="1">
    <source>
        <dbReference type="EMBL" id="GEN58012.1"/>
    </source>
</evidence>
<keyword evidence="2" id="KW-1185">Reference proteome</keyword>
<dbReference type="Proteomes" id="UP000321400">
    <property type="component" value="Unassembled WGS sequence"/>
</dbReference>
<proteinExistence type="predicted"/>
<protein>
    <submittedName>
        <fullName evidence="1">Uncharacterized protein</fullName>
    </submittedName>
</protein>
<comment type="caution">
    <text evidence="1">The sequence shown here is derived from an EMBL/GenBank/DDBJ whole genome shotgun (WGS) entry which is preliminary data.</text>
</comment>
<dbReference type="RefSeq" id="WP_089803640.1">
    <property type="nucleotide sequence ID" value="NZ_BJYE01000056.1"/>
</dbReference>
<dbReference type="EMBL" id="BJYE01000056">
    <property type="protein sequence ID" value="GEN58012.1"/>
    <property type="molecule type" value="Genomic_DNA"/>
</dbReference>
<name>A0A511X4Y4_9BACI</name>